<reference evidence="1 2" key="1">
    <citation type="submission" date="2018-06" db="EMBL/GenBank/DDBJ databases">
        <authorList>
            <consortium name="Pathogen Informatics"/>
            <person name="Doyle S."/>
        </authorList>
    </citation>
    <scope>NUCLEOTIDE SEQUENCE [LARGE SCALE GENOMIC DNA]</scope>
    <source>
        <strain evidence="1 2">NCTC13063</strain>
    </source>
</reference>
<dbReference type="Pfam" id="PF06199">
    <property type="entry name" value="Phage_tail_2"/>
    <property type="match status" value="1"/>
</dbReference>
<dbReference type="InterPro" id="IPR011855">
    <property type="entry name" value="Phgtail_TP901_1"/>
</dbReference>
<dbReference type="Proteomes" id="UP000255283">
    <property type="component" value="Unassembled WGS sequence"/>
</dbReference>
<comment type="caution">
    <text evidence="1">The sequence shown here is derived from an EMBL/GenBank/DDBJ whole genome shotgun (WGS) entry which is preliminary data.</text>
</comment>
<dbReference type="EMBL" id="UGTJ01000001">
    <property type="protein sequence ID" value="SUB78812.1"/>
    <property type="molecule type" value="Genomic_DNA"/>
</dbReference>
<dbReference type="RefSeq" id="WP_115152930.1">
    <property type="nucleotide sequence ID" value="NZ_JAHXQX010000022.1"/>
</dbReference>
<evidence type="ECO:0000313" key="2">
    <source>
        <dbReference type="Proteomes" id="UP000255283"/>
    </source>
</evidence>
<proteinExistence type="predicted"/>
<evidence type="ECO:0000313" key="1">
    <source>
        <dbReference type="EMBL" id="SUB78812.1"/>
    </source>
</evidence>
<gene>
    <name evidence="1" type="ORF">NCTC13063_00058</name>
</gene>
<protein>
    <submittedName>
        <fullName evidence="1">Predicted secreted protein</fullName>
    </submittedName>
</protein>
<accession>A0AAQ1UFS0</accession>
<dbReference type="AlphaFoldDB" id="A0AAQ1UFS0"/>
<sequence>MSVIKGSDLMLFVGGKSIGFATSHTLSISADTKETSSKDSGGKWQTSEVGVLSWTASSENLCADKAEGVGYDELFAMMIARKPVTGVFALEGNSTDLAENKLDAVKTGGWTPKAKDGYTGQMLITSLEKNAPNGENATFTVQFTGVGALTKVTQ</sequence>
<name>A0AAQ1UFS0_9BACT</name>
<organism evidence="1 2">
    <name type="scientific">Segatella buccae</name>
    <dbReference type="NCBI Taxonomy" id="28126"/>
    <lineage>
        <taxon>Bacteria</taxon>
        <taxon>Pseudomonadati</taxon>
        <taxon>Bacteroidota</taxon>
        <taxon>Bacteroidia</taxon>
        <taxon>Bacteroidales</taxon>
        <taxon>Prevotellaceae</taxon>
        <taxon>Segatella</taxon>
    </lineage>
</organism>